<reference evidence="1" key="2">
    <citation type="submission" date="2015-06" db="UniProtKB">
        <authorList>
            <consortium name="EnsemblMetazoa"/>
        </authorList>
    </citation>
    <scope>IDENTIFICATION</scope>
</reference>
<dbReference type="EMBL" id="CAQQ02183937">
    <property type="status" value="NOT_ANNOTATED_CDS"/>
    <property type="molecule type" value="Genomic_DNA"/>
</dbReference>
<dbReference type="EMBL" id="CAQQ02183938">
    <property type="status" value="NOT_ANNOTATED_CDS"/>
    <property type="molecule type" value="Genomic_DNA"/>
</dbReference>
<proteinExistence type="predicted"/>
<evidence type="ECO:0000313" key="1">
    <source>
        <dbReference type="EnsemblMetazoa" id="MESCA002014-PA"/>
    </source>
</evidence>
<evidence type="ECO:0000313" key="2">
    <source>
        <dbReference type="Proteomes" id="UP000015102"/>
    </source>
</evidence>
<accession>T1GF82</accession>
<dbReference type="Proteomes" id="UP000015102">
    <property type="component" value="Unassembled WGS sequence"/>
</dbReference>
<dbReference type="EnsemblMetazoa" id="MESCA002014-RA">
    <property type="protein sequence ID" value="MESCA002014-PA"/>
    <property type="gene ID" value="MESCA002014"/>
</dbReference>
<organism evidence="1 2">
    <name type="scientific">Megaselia scalaris</name>
    <name type="common">Humpbacked fly</name>
    <name type="synonym">Phora scalaris</name>
    <dbReference type="NCBI Taxonomy" id="36166"/>
    <lineage>
        <taxon>Eukaryota</taxon>
        <taxon>Metazoa</taxon>
        <taxon>Ecdysozoa</taxon>
        <taxon>Arthropoda</taxon>
        <taxon>Hexapoda</taxon>
        <taxon>Insecta</taxon>
        <taxon>Pterygota</taxon>
        <taxon>Neoptera</taxon>
        <taxon>Endopterygota</taxon>
        <taxon>Diptera</taxon>
        <taxon>Brachycera</taxon>
        <taxon>Muscomorpha</taxon>
        <taxon>Platypezoidea</taxon>
        <taxon>Phoridae</taxon>
        <taxon>Megaseliini</taxon>
        <taxon>Megaselia</taxon>
    </lineage>
</organism>
<dbReference type="HOGENOM" id="CLU_2087569_0_0_1"/>
<protein>
    <submittedName>
        <fullName evidence="1">Uncharacterized protein</fullName>
    </submittedName>
</protein>
<sequence length="117" mass="13133">MDRVIIGKLFTAFSEIVIEVIKFTDLEESTKNILSDNIASICDIYALFYILKCVFEQIRNCVGQGNFHGACNIAHPILIKNKPKTDSKSETTQSQIKHVLCDIRHGTNILDSTPTSF</sequence>
<name>T1GF82_MEGSC</name>
<keyword evidence="2" id="KW-1185">Reference proteome</keyword>
<dbReference type="EMBL" id="CAQQ02183936">
    <property type="status" value="NOT_ANNOTATED_CDS"/>
    <property type="molecule type" value="Genomic_DNA"/>
</dbReference>
<reference evidence="2" key="1">
    <citation type="submission" date="2013-02" db="EMBL/GenBank/DDBJ databases">
        <authorList>
            <person name="Hughes D."/>
        </authorList>
    </citation>
    <scope>NUCLEOTIDE SEQUENCE</scope>
    <source>
        <strain>Durham</strain>
        <strain evidence="2">NC isolate 2 -- Noor lab</strain>
    </source>
</reference>
<dbReference type="AlphaFoldDB" id="T1GF82"/>